<evidence type="ECO:0000259" key="1">
    <source>
        <dbReference type="Pfam" id="PF01636"/>
    </source>
</evidence>
<dbReference type="OrthoDB" id="5598852at2759"/>
<dbReference type="SUPFAM" id="SSF56112">
    <property type="entry name" value="Protein kinase-like (PK-like)"/>
    <property type="match status" value="1"/>
</dbReference>
<dbReference type="InterPro" id="IPR002575">
    <property type="entry name" value="Aminoglycoside_PTrfase"/>
</dbReference>
<evidence type="ECO:0000313" key="2">
    <source>
        <dbReference type="EMBL" id="KAH6886813.1"/>
    </source>
</evidence>
<accession>A0A9P9ANK8</accession>
<feature type="domain" description="Aminoglycoside phosphotransferase" evidence="1">
    <location>
        <begin position="141"/>
        <end position="260"/>
    </location>
</feature>
<dbReference type="PANTHER" id="PTHR21310">
    <property type="entry name" value="AMINOGLYCOSIDE PHOSPHOTRANSFERASE-RELATED-RELATED"/>
    <property type="match status" value="1"/>
</dbReference>
<dbReference type="EMBL" id="JAGPYM010000015">
    <property type="protein sequence ID" value="KAH6886813.1"/>
    <property type="molecule type" value="Genomic_DNA"/>
</dbReference>
<dbReference type="InterPro" id="IPR011009">
    <property type="entry name" value="Kinase-like_dom_sf"/>
</dbReference>
<dbReference type="Pfam" id="PF01636">
    <property type="entry name" value="APH"/>
    <property type="match status" value="1"/>
</dbReference>
<dbReference type="Gene3D" id="3.90.1200.10">
    <property type="match status" value="1"/>
</dbReference>
<dbReference type="InterPro" id="IPR051678">
    <property type="entry name" value="AGP_Transferase"/>
</dbReference>
<name>A0A9P9ANK8_9HYPO</name>
<gene>
    <name evidence="2" type="ORF">B0T10DRAFT_539099</name>
</gene>
<organism evidence="2 3">
    <name type="scientific">Thelonectria olida</name>
    <dbReference type="NCBI Taxonomy" id="1576542"/>
    <lineage>
        <taxon>Eukaryota</taxon>
        <taxon>Fungi</taxon>
        <taxon>Dikarya</taxon>
        <taxon>Ascomycota</taxon>
        <taxon>Pezizomycotina</taxon>
        <taxon>Sordariomycetes</taxon>
        <taxon>Hypocreomycetidae</taxon>
        <taxon>Hypocreales</taxon>
        <taxon>Nectriaceae</taxon>
        <taxon>Thelonectria</taxon>
    </lineage>
</organism>
<protein>
    <recommendedName>
        <fullName evidence="1">Aminoglycoside phosphotransferase domain-containing protein</fullName>
    </recommendedName>
</protein>
<keyword evidence="3" id="KW-1185">Reference proteome</keyword>
<dbReference type="Proteomes" id="UP000777438">
    <property type="component" value="Unassembled WGS sequence"/>
</dbReference>
<dbReference type="AlphaFoldDB" id="A0A9P9ANK8"/>
<proteinExistence type="predicted"/>
<reference evidence="2 3" key="1">
    <citation type="journal article" date="2021" name="Nat. Commun.">
        <title>Genetic determinants of endophytism in the Arabidopsis root mycobiome.</title>
        <authorList>
            <person name="Mesny F."/>
            <person name="Miyauchi S."/>
            <person name="Thiergart T."/>
            <person name="Pickel B."/>
            <person name="Atanasova L."/>
            <person name="Karlsson M."/>
            <person name="Huettel B."/>
            <person name="Barry K.W."/>
            <person name="Haridas S."/>
            <person name="Chen C."/>
            <person name="Bauer D."/>
            <person name="Andreopoulos W."/>
            <person name="Pangilinan J."/>
            <person name="LaButti K."/>
            <person name="Riley R."/>
            <person name="Lipzen A."/>
            <person name="Clum A."/>
            <person name="Drula E."/>
            <person name="Henrissat B."/>
            <person name="Kohler A."/>
            <person name="Grigoriev I.V."/>
            <person name="Martin F.M."/>
            <person name="Hacquard S."/>
        </authorList>
    </citation>
    <scope>NUCLEOTIDE SEQUENCE [LARGE SCALE GENOMIC DNA]</scope>
    <source>
        <strain evidence="2 3">MPI-CAGE-CH-0241</strain>
    </source>
</reference>
<evidence type="ECO:0000313" key="3">
    <source>
        <dbReference type="Proteomes" id="UP000777438"/>
    </source>
</evidence>
<sequence>MFVVTTRGYPIATNRFFSGRKSPSQMQCDEIAQSVSGASTVSPVDSPGSMSYTVICNGRPGPQRDLIVSFREPGAILDEEMVKLAKEIHGDLVPESTCHGNVEGADPPLSIYSMPYLRGSSCIEVLAFQVEMDPDEEAKHGVFIKHLARTYFARCWSNPRSVDRKTQAEKQEGIHKRLARLAEEPPSFILPDSMLSKLIENLPSLFSQDYPQVLTHGDFSVTNILVDENKFEITGIVDWSLAAVTPFGMDLDILLLTTGFMTQDGWHDYACKLLLQDTFWEEFWAVSGIEGEERRRRTRGLAEAAGQIGAILRLAFRRNADGSPSEEVLALESRMKQLRAWFGEQAARLT</sequence>
<comment type="caution">
    <text evidence="2">The sequence shown here is derived from an EMBL/GenBank/DDBJ whole genome shotgun (WGS) entry which is preliminary data.</text>
</comment>